<dbReference type="Gene3D" id="2.60.120.10">
    <property type="entry name" value="Jelly Rolls"/>
    <property type="match status" value="1"/>
</dbReference>
<dbReference type="RefSeq" id="WP_200174503.1">
    <property type="nucleotide sequence ID" value="NZ_BAABKQ010000001.1"/>
</dbReference>
<keyword evidence="5" id="KW-1185">Reference proteome</keyword>
<reference evidence="5" key="1">
    <citation type="journal article" date="2019" name="Int. J. Syst. Evol. Microbiol.">
        <title>The Global Catalogue of Microorganisms (GCM) 10K type strain sequencing project: providing services to taxonomists for standard genome sequencing and annotation.</title>
        <authorList>
            <consortium name="The Broad Institute Genomics Platform"/>
            <consortium name="The Broad Institute Genome Sequencing Center for Infectious Disease"/>
            <person name="Wu L."/>
            <person name="Ma J."/>
        </authorList>
    </citation>
    <scope>NUCLEOTIDE SEQUENCE [LARGE SCALE GENOMIC DNA]</scope>
    <source>
        <strain evidence="5">JCM 18542</strain>
    </source>
</reference>
<gene>
    <name evidence="4" type="ORF">GCM10023353_03280</name>
</gene>
<evidence type="ECO:0000313" key="4">
    <source>
        <dbReference type="EMBL" id="GAA4804152.1"/>
    </source>
</evidence>
<dbReference type="Pfam" id="PF02678">
    <property type="entry name" value="Pirin"/>
    <property type="match status" value="1"/>
</dbReference>
<dbReference type="InterPro" id="IPR011051">
    <property type="entry name" value="RmlC_Cupin_sf"/>
</dbReference>
<dbReference type="PANTHER" id="PTHR43212:SF3">
    <property type="entry name" value="QUERCETIN 2,3-DIOXYGENASE"/>
    <property type="match status" value="1"/>
</dbReference>
<comment type="similarity">
    <text evidence="1 2">Belongs to the pirin family.</text>
</comment>
<evidence type="ECO:0000259" key="3">
    <source>
        <dbReference type="Pfam" id="PF02678"/>
    </source>
</evidence>
<evidence type="ECO:0000313" key="5">
    <source>
        <dbReference type="Proteomes" id="UP001500839"/>
    </source>
</evidence>
<dbReference type="InterPro" id="IPR012093">
    <property type="entry name" value="Pirin"/>
</dbReference>
<dbReference type="InterPro" id="IPR003829">
    <property type="entry name" value="Pirin_N_dom"/>
</dbReference>
<dbReference type="Proteomes" id="UP001500839">
    <property type="component" value="Unassembled WGS sequence"/>
</dbReference>
<accession>A0ABP9C7S4</accession>
<proteinExistence type="inferred from homology"/>
<evidence type="ECO:0000256" key="1">
    <source>
        <dbReference type="ARBA" id="ARBA00008416"/>
    </source>
</evidence>
<feature type="domain" description="Pirin N-terminal" evidence="3">
    <location>
        <begin position="20"/>
        <end position="127"/>
    </location>
</feature>
<dbReference type="EMBL" id="BAABKQ010000001">
    <property type="protein sequence ID" value="GAA4804152.1"/>
    <property type="molecule type" value="Genomic_DNA"/>
</dbReference>
<dbReference type="InterPro" id="IPR014710">
    <property type="entry name" value="RmlC-like_jellyroll"/>
</dbReference>
<comment type="caution">
    <text evidence="4">The sequence shown here is derived from an EMBL/GenBank/DDBJ whole genome shotgun (WGS) entry which is preliminary data.</text>
</comment>
<protein>
    <submittedName>
        <fullName evidence="4">Pirin family protein</fullName>
    </submittedName>
</protein>
<dbReference type="PANTHER" id="PTHR43212">
    <property type="entry name" value="QUERCETIN 2,3-DIOXYGENASE"/>
    <property type="match status" value="1"/>
</dbReference>
<dbReference type="SUPFAM" id="SSF51182">
    <property type="entry name" value="RmlC-like cupins"/>
    <property type="match status" value="1"/>
</dbReference>
<sequence length="263" mass="27279">MTSTGDLQVVRAAERHHWSNSWLDSRQSFPVTGNFNLGANAFGVLLVHNDDVIAPGEGLDAHQHASVEIVTWVVNGALVHRDSEGNEGAVLPGMAQRMSAGARVVHSERNASGRLSGERLRVVQMWVAPDDAGGPTGYAERDFTADLDAGGLVTVVSGMERDTGSGAIGIGNAYVALHASRPAAGDIVSIPAAPYVHLYAVRGEVEVTVARGRGAAGIEAAGGCAPVRLREGDAVRATRAGGLAVRGVGAAEILAWEMHAAVR</sequence>
<evidence type="ECO:0000256" key="2">
    <source>
        <dbReference type="RuleBase" id="RU003457"/>
    </source>
</evidence>
<name>A0ABP9C7S4_9ACTN</name>
<organism evidence="4 5">
    <name type="scientific">Tomitella cavernea</name>
    <dbReference type="NCBI Taxonomy" id="1387982"/>
    <lineage>
        <taxon>Bacteria</taxon>
        <taxon>Bacillati</taxon>
        <taxon>Actinomycetota</taxon>
        <taxon>Actinomycetes</taxon>
        <taxon>Mycobacteriales</taxon>
        <taxon>Tomitella</taxon>
    </lineage>
</organism>